<evidence type="ECO:0000313" key="2">
    <source>
        <dbReference type="EMBL" id="KAA1073135.1"/>
    </source>
</evidence>
<comment type="caution">
    <text evidence="2">The sequence shown here is derived from an EMBL/GenBank/DDBJ whole genome shotgun (WGS) entry which is preliminary data.</text>
</comment>
<dbReference type="AlphaFoldDB" id="A0A5B0M8N1"/>
<accession>A0A5B0M8N1</accession>
<keyword evidence="3" id="KW-1185">Reference proteome</keyword>
<feature type="region of interest" description="Disordered" evidence="1">
    <location>
        <begin position="103"/>
        <end position="123"/>
    </location>
</feature>
<proteinExistence type="predicted"/>
<dbReference type="EMBL" id="VSWC01000158">
    <property type="protein sequence ID" value="KAA1073135.1"/>
    <property type="molecule type" value="Genomic_DNA"/>
</dbReference>
<name>A0A5B0M8N1_PUCGR</name>
<evidence type="ECO:0000313" key="3">
    <source>
        <dbReference type="Proteomes" id="UP000324748"/>
    </source>
</evidence>
<sequence>MQLLSKLVSYNFIESEPADRKCVKEEMKDLVVDEEKNFGTDEALGLWKRWRALHQKVSCSGCKEGYMAQTGGKKQLRLECKACLTKLGATAGGQHLSRLLNQEVSLEDKDPKPKPKTRKVSKVHKYIKQKKDLGDILEEEVSGEAAP</sequence>
<reference evidence="2 3" key="1">
    <citation type="submission" date="2019-05" db="EMBL/GenBank/DDBJ databases">
        <title>Emergence of the Ug99 lineage of the wheat stem rust pathogen through somatic hybridization.</title>
        <authorList>
            <person name="Li F."/>
            <person name="Upadhyaya N.M."/>
            <person name="Sperschneider J."/>
            <person name="Matny O."/>
            <person name="Nguyen-Phuc H."/>
            <person name="Mago R."/>
            <person name="Raley C."/>
            <person name="Miller M.E."/>
            <person name="Silverstein K.A.T."/>
            <person name="Henningsen E."/>
            <person name="Hirsch C.D."/>
            <person name="Visser B."/>
            <person name="Pretorius Z.A."/>
            <person name="Steffenson B.J."/>
            <person name="Schwessinger B."/>
            <person name="Dodds P.N."/>
            <person name="Figueroa M."/>
        </authorList>
    </citation>
    <scope>NUCLEOTIDE SEQUENCE [LARGE SCALE GENOMIC DNA]</scope>
    <source>
        <strain evidence="2">21-0</strain>
    </source>
</reference>
<evidence type="ECO:0000256" key="1">
    <source>
        <dbReference type="SAM" id="MobiDB-lite"/>
    </source>
</evidence>
<gene>
    <name evidence="2" type="ORF">PGT21_000941</name>
</gene>
<dbReference type="Proteomes" id="UP000324748">
    <property type="component" value="Unassembled WGS sequence"/>
</dbReference>
<protein>
    <submittedName>
        <fullName evidence="2">Uncharacterized protein</fullName>
    </submittedName>
</protein>
<organism evidence="2 3">
    <name type="scientific">Puccinia graminis f. sp. tritici</name>
    <dbReference type="NCBI Taxonomy" id="56615"/>
    <lineage>
        <taxon>Eukaryota</taxon>
        <taxon>Fungi</taxon>
        <taxon>Dikarya</taxon>
        <taxon>Basidiomycota</taxon>
        <taxon>Pucciniomycotina</taxon>
        <taxon>Pucciniomycetes</taxon>
        <taxon>Pucciniales</taxon>
        <taxon>Pucciniaceae</taxon>
        <taxon>Puccinia</taxon>
    </lineage>
</organism>
<feature type="compositionally biased region" description="Basic residues" evidence="1">
    <location>
        <begin position="114"/>
        <end position="123"/>
    </location>
</feature>